<accession>A0A8T0RCK8</accession>
<feature type="domain" description="Myb/SANT-like" evidence="2">
    <location>
        <begin position="2"/>
        <end position="93"/>
    </location>
</feature>
<proteinExistence type="predicted"/>
<gene>
    <name evidence="3" type="ORF">PVAP13_6KG156200</name>
</gene>
<dbReference type="InterPro" id="IPR024752">
    <property type="entry name" value="Myb/SANT-like_dom"/>
</dbReference>
<comment type="caution">
    <text evidence="3">The sequence shown here is derived from an EMBL/GenBank/DDBJ whole genome shotgun (WGS) entry which is preliminary data.</text>
</comment>
<evidence type="ECO:0000259" key="2">
    <source>
        <dbReference type="Pfam" id="PF12776"/>
    </source>
</evidence>
<organism evidence="3 4">
    <name type="scientific">Panicum virgatum</name>
    <name type="common">Blackwell switchgrass</name>
    <dbReference type="NCBI Taxonomy" id="38727"/>
    <lineage>
        <taxon>Eukaryota</taxon>
        <taxon>Viridiplantae</taxon>
        <taxon>Streptophyta</taxon>
        <taxon>Embryophyta</taxon>
        <taxon>Tracheophyta</taxon>
        <taxon>Spermatophyta</taxon>
        <taxon>Magnoliopsida</taxon>
        <taxon>Liliopsida</taxon>
        <taxon>Poales</taxon>
        <taxon>Poaceae</taxon>
        <taxon>PACMAD clade</taxon>
        <taxon>Panicoideae</taxon>
        <taxon>Panicodae</taxon>
        <taxon>Paniceae</taxon>
        <taxon>Panicinae</taxon>
        <taxon>Panicum</taxon>
        <taxon>Panicum sect. Hiantes</taxon>
    </lineage>
</organism>
<dbReference type="Proteomes" id="UP000823388">
    <property type="component" value="Chromosome 6K"/>
</dbReference>
<dbReference type="PANTHER" id="PTHR47069:SF9">
    <property type="entry name" value="MYB_SANT-LIKE DOMAIN-CONTAINING PROTEIN"/>
    <property type="match status" value="1"/>
</dbReference>
<reference evidence="3" key="1">
    <citation type="submission" date="2020-05" db="EMBL/GenBank/DDBJ databases">
        <title>WGS assembly of Panicum virgatum.</title>
        <authorList>
            <person name="Lovell J.T."/>
            <person name="Jenkins J."/>
            <person name="Shu S."/>
            <person name="Juenger T.E."/>
            <person name="Schmutz J."/>
        </authorList>
    </citation>
    <scope>NUCLEOTIDE SEQUENCE</scope>
    <source>
        <strain evidence="3">AP13</strain>
    </source>
</reference>
<sequence>MKWDRASTSLLLDLCINEKESKFNWNNMGLTQDGWRNVERKFKELGSQKFTRRQMSNKLQTLKKSFKRWKDLQRHTGLGRNKSTSGVEAEDEVLEDEYGTENAPDMNALEEEAHALGDPPRYLD</sequence>
<dbReference type="AlphaFoldDB" id="A0A8T0RCK8"/>
<feature type="region of interest" description="Disordered" evidence="1">
    <location>
        <begin position="73"/>
        <end position="124"/>
    </location>
</feature>
<feature type="compositionally biased region" description="Basic and acidic residues" evidence="1">
    <location>
        <begin position="111"/>
        <end position="124"/>
    </location>
</feature>
<protein>
    <recommendedName>
        <fullName evidence="2">Myb/SANT-like domain-containing protein</fullName>
    </recommendedName>
</protein>
<dbReference type="Pfam" id="PF12776">
    <property type="entry name" value="Myb_DNA-bind_3"/>
    <property type="match status" value="1"/>
</dbReference>
<name>A0A8T0RCK8_PANVG</name>
<dbReference type="EMBL" id="CM029047">
    <property type="protein sequence ID" value="KAG2582858.1"/>
    <property type="molecule type" value="Genomic_DNA"/>
</dbReference>
<evidence type="ECO:0000313" key="4">
    <source>
        <dbReference type="Proteomes" id="UP000823388"/>
    </source>
</evidence>
<feature type="compositionally biased region" description="Acidic residues" evidence="1">
    <location>
        <begin position="88"/>
        <end position="99"/>
    </location>
</feature>
<evidence type="ECO:0000256" key="1">
    <source>
        <dbReference type="SAM" id="MobiDB-lite"/>
    </source>
</evidence>
<evidence type="ECO:0000313" key="3">
    <source>
        <dbReference type="EMBL" id="KAG2582858.1"/>
    </source>
</evidence>
<keyword evidence="4" id="KW-1185">Reference proteome</keyword>
<dbReference type="PANTHER" id="PTHR47069">
    <property type="match status" value="1"/>
</dbReference>